<dbReference type="InterPro" id="IPR012854">
    <property type="entry name" value="Cu_amine_oxidase-like_N"/>
</dbReference>
<keyword evidence="3" id="KW-1185">Reference proteome</keyword>
<sequence length="120" mass="13390">MTVKVNGKEISFPDQQPYLNKDGRTMVPVRFISESLGAKVSWDEKTKTVTITGKDRAGESRTVKLKIGENKAVINGKAVTFDTRAEFKNGRTMVPLRFVSEVLGAKVTWDQNTKTVDINE</sequence>
<accession>A0A3G2R7C4</accession>
<evidence type="ECO:0000313" key="2">
    <source>
        <dbReference type="EMBL" id="AYO31275.1"/>
    </source>
</evidence>
<organism evidence="2 3">
    <name type="scientific">Biomaibacter acetigenes</name>
    <dbReference type="NCBI Taxonomy" id="2316383"/>
    <lineage>
        <taxon>Bacteria</taxon>
        <taxon>Bacillati</taxon>
        <taxon>Bacillota</taxon>
        <taxon>Clostridia</taxon>
        <taxon>Thermosediminibacterales</taxon>
        <taxon>Tepidanaerobacteraceae</taxon>
        <taxon>Biomaibacter</taxon>
    </lineage>
</organism>
<name>A0A3G2R7C4_9FIRM</name>
<dbReference type="Gene3D" id="3.30.457.10">
    <property type="entry name" value="Copper amine oxidase-like, N-terminal domain"/>
    <property type="match status" value="1"/>
</dbReference>
<dbReference type="Proteomes" id="UP000280960">
    <property type="component" value="Chromosome"/>
</dbReference>
<proteinExistence type="predicted"/>
<dbReference type="KEGG" id="bacg:D2962_12300"/>
<dbReference type="SUPFAM" id="SSF55383">
    <property type="entry name" value="Copper amine oxidase, domain N"/>
    <property type="match status" value="1"/>
</dbReference>
<dbReference type="InterPro" id="IPR036582">
    <property type="entry name" value="Mao_N_sf"/>
</dbReference>
<gene>
    <name evidence="2" type="ORF">D2962_12300</name>
</gene>
<reference evidence="2 3" key="1">
    <citation type="submission" date="2018-10" db="EMBL/GenBank/DDBJ databases">
        <authorList>
            <person name="Zhang X."/>
        </authorList>
    </citation>
    <scope>NUCLEOTIDE SEQUENCE [LARGE SCALE GENOMIC DNA]</scope>
    <source>
        <strain evidence="2 3">SK-G1</strain>
    </source>
</reference>
<evidence type="ECO:0000259" key="1">
    <source>
        <dbReference type="Pfam" id="PF07833"/>
    </source>
</evidence>
<dbReference type="RefSeq" id="WP_122015132.1">
    <property type="nucleotide sequence ID" value="NZ_CP033169.1"/>
</dbReference>
<evidence type="ECO:0000313" key="3">
    <source>
        <dbReference type="Proteomes" id="UP000280960"/>
    </source>
</evidence>
<feature type="domain" description="Copper amine oxidase-like N-terminal" evidence="1">
    <location>
        <begin position="4"/>
        <end position="118"/>
    </location>
</feature>
<dbReference type="AlphaFoldDB" id="A0A3G2R7C4"/>
<dbReference type="EMBL" id="CP033169">
    <property type="protein sequence ID" value="AYO31275.1"/>
    <property type="molecule type" value="Genomic_DNA"/>
</dbReference>
<dbReference type="Pfam" id="PF07833">
    <property type="entry name" value="Cu_amine_oxidN1"/>
    <property type="match status" value="1"/>
</dbReference>
<protein>
    <submittedName>
        <fullName evidence="2">Copper amine oxidase N-terminal domain-containing protein</fullName>
    </submittedName>
</protein>